<keyword evidence="9" id="KW-1185">Reference proteome</keyword>
<keyword evidence="5 7" id="KW-1133">Transmembrane helix</keyword>
<dbReference type="PANTHER" id="PTHR23517:SF2">
    <property type="entry name" value="MULTIDRUG RESISTANCE PROTEIN MDTH"/>
    <property type="match status" value="1"/>
</dbReference>
<keyword evidence="4 7" id="KW-0812">Transmembrane</keyword>
<proteinExistence type="predicted"/>
<keyword evidence="6 7" id="KW-0472">Membrane</keyword>
<evidence type="ECO:0000256" key="6">
    <source>
        <dbReference type="ARBA" id="ARBA00023136"/>
    </source>
</evidence>
<dbReference type="Proteomes" id="UP000053244">
    <property type="component" value="Unassembled WGS sequence"/>
</dbReference>
<evidence type="ECO:0008006" key="10">
    <source>
        <dbReference type="Google" id="ProtNLM"/>
    </source>
</evidence>
<feature type="transmembrane region" description="Helical" evidence="7">
    <location>
        <begin position="222"/>
        <end position="244"/>
    </location>
</feature>
<reference evidence="8 9" key="1">
    <citation type="submission" date="2015-10" db="EMBL/GenBank/DDBJ databases">
        <authorList>
            <person name="Gilbert D.G."/>
        </authorList>
    </citation>
    <scope>NUCLEOTIDE SEQUENCE [LARGE SCALE GENOMIC DNA]</scope>
    <source>
        <strain evidence="8 9">NRRL B-16712</strain>
    </source>
</reference>
<feature type="transmembrane region" description="Helical" evidence="7">
    <location>
        <begin position="12"/>
        <end position="34"/>
    </location>
</feature>
<feature type="transmembrane region" description="Helical" evidence="7">
    <location>
        <begin position="181"/>
        <end position="201"/>
    </location>
</feature>
<accession>A0A0X3V9W9</accession>
<feature type="transmembrane region" description="Helical" evidence="7">
    <location>
        <begin position="123"/>
        <end position="142"/>
    </location>
</feature>
<evidence type="ECO:0000256" key="1">
    <source>
        <dbReference type="ARBA" id="ARBA00004651"/>
    </source>
</evidence>
<keyword evidence="2" id="KW-0813">Transport</keyword>
<feature type="transmembrane region" description="Helical" evidence="7">
    <location>
        <begin position="154"/>
        <end position="175"/>
    </location>
</feature>
<dbReference type="SUPFAM" id="SSF103473">
    <property type="entry name" value="MFS general substrate transporter"/>
    <property type="match status" value="2"/>
</dbReference>
<evidence type="ECO:0000256" key="5">
    <source>
        <dbReference type="ARBA" id="ARBA00022989"/>
    </source>
</evidence>
<dbReference type="GO" id="GO:0022857">
    <property type="term" value="F:transmembrane transporter activity"/>
    <property type="evidence" value="ECO:0007669"/>
    <property type="project" value="InterPro"/>
</dbReference>
<evidence type="ECO:0000313" key="9">
    <source>
        <dbReference type="Proteomes" id="UP000053244"/>
    </source>
</evidence>
<dbReference type="Gene3D" id="1.20.1250.20">
    <property type="entry name" value="MFS general substrate transporter like domains"/>
    <property type="match status" value="2"/>
</dbReference>
<comment type="caution">
    <text evidence="8">The sequence shown here is derived from an EMBL/GenBank/DDBJ whole genome shotgun (WGS) entry which is preliminary data.</text>
</comment>
<dbReference type="InterPro" id="IPR036259">
    <property type="entry name" value="MFS_trans_sf"/>
</dbReference>
<evidence type="ECO:0000313" key="8">
    <source>
        <dbReference type="EMBL" id="KUL41593.1"/>
    </source>
</evidence>
<dbReference type="AlphaFoldDB" id="A0A0X3V9W9"/>
<name>A0A0X3V9W9_9ACTN</name>
<evidence type="ECO:0000256" key="7">
    <source>
        <dbReference type="SAM" id="Phobius"/>
    </source>
</evidence>
<dbReference type="PANTHER" id="PTHR23517">
    <property type="entry name" value="RESISTANCE PROTEIN MDTM, PUTATIVE-RELATED-RELATED"/>
    <property type="match status" value="1"/>
</dbReference>
<dbReference type="GO" id="GO:0005886">
    <property type="term" value="C:plasma membrane"/>
    <property type="evidence" value="ECO:0007669"/>
    <property type="project" value="UniProtKB-SubCell"/>
</dbReference>
<feature type="transmembrane region" description="Helical" evidence="7">
    <location>
        <begin position="250"/>
        <end position="270"/>
    </location>
</feature>
<organism evidence="8 9">
    <name type="scientific">Actinoplanes awajinensis subsp. mycoplanecinus</name>
    <dbReference type="NCBI Taxonomy" id="135947"/>
    <lineage>
        <taxon>Bacteria</taxon>
        <taxon>Bacillati</taxon>
        <taxon>Actinomycetota</taxon>
        <taxon>Actinomycetes</taxon>
        <taxon>Micromonosporales</taxon>
        <taxon>Micromonosporaceae</taxon>
        <taxon>Actinoplanes</taxon>
    </lineage>
</organism>
<evidence type="ECO:0000256" key="3">
    <source>
        <dbReference type="ARBA" id="ARBA00022475"/>
    </source>
</evidence>
<sequence>MIRETLPERREARWLLAGVLLSSIGRGLTLPFLFIYLTDVRGLSDAAAGIAIGWFGAVVMVLPPADRGGTRPGRDRRVPPGVLRPRLPAPAVLRPATHDLRLRPDRGRLRRFSVRVADVSTRVVAWAMAASTIAIVGAQLVVMRRIEGRSRSHVLALVGVVFAVSWLVLGAGGLAGGQNPLLAAVLVIACAAIFGLGETLLQPVQPALINALAPDRLRGRYNSAHTINFGISSVVGPVTAGPLIGAGHAGVWVVLTLGGCLVASALALSLRGLLTPDQDGTPSPISGHR</sequence>
<dbReference type="RefSeq" id="WP_232343892.1">
    <property type="nucleotide sequence ID" value="NZ_LLZH01000013.1"/>
</dbReference>
<evidence type="ECO:0000256" key="4">
    <source>
        <dbReference type="ARBA" id="ARBA00022692"/>
    </source>
</evidence>
<dbReference type="EMBL" id="LLZH01000013">
    <property type="protein sequence ID" value="KUL41593.1"/>
    <property type="molecule type" value="Genomic_DNA"/>
</dbReference>
<dbReference type="InterPro" id="IPR011701">
    <property type="entry name" value="MFS"/>
</dbReference>
<dbReference type="Pfam" id="PF07690">
    <property type="entry name" value="MFS_1"/>
    <property type="match status" value="1"/>
</dbReference>
<gene>
    <name evidence="8" type="ORF">ADL15_04955</name>
</gene>
<feature type="transmembrane region" description="Helical" evidence="7">
    <location>
        <begin position="46"/>
        <end position="65"/>
    </location>
</feature>
<protein>
    <recommendedName>
        <fullName evidence="10">Major facilitator superfamily (MFS) profile domain-containing protein</fullName>
    </recommendedName>
</protein>
<keyword evidence="3" id="KW-1003">Cell membrane</keyword>
<comment type="subcellular location">
    <subcellularLocation>
        <location evidence="1">Cell membrane</location>
        <topology evidence="1">Multi-pass membrane protein</topology>
    </subcellularLocation>
</comment>
<dbReference type="InterPro" id="IPR050171">
    <property type="entry name" value="MFS_Transporters"/>
</dbReference>
<evidence type="ECO:0000256" key="2">
    <source>
        <dbReference type="ARBA" id="ARBA00022448"/>
    </source>
</evidence>